<evidence type="ECO:0000256" key="7">
    <source>
        <dbReference type="ARBA" id="ARBA00022795"/>
    </source>
</evidence>
<evidence type="ECO:0000313" key="12">
    <source>
        <dbReference type="EMBL" id="AAZ97557.1"/>
    </source>
</evidence>
<evidence type="ECO:0000256" key="3">
    <source>
        <dbReference type="ARBA" id="ARBA00020392"/>
    </source>
</evidence>
<gene>
    <name evidence="12" type="ordered locus">Tbd_1604</name>
</gene>
<dbReference type="Proteomes" id="UP000008291">
    <property type="component" value="Chromosome"/>
</dbReference>
<keyword evidence="12" id="KW-0966">Cell projection</keyword>
<dbReference type="GO" id="GO:0006935">
    <property type="term" value="P:chemotaxis"/>
    <property type="evidence" value="ECO:0007669"/>
    <property type="project" value="UniProtKB-KW"/>
</dbReference>
<evidence type="ECO:0000256" key="11">
    <source>
        <dbReference type="SAM" id="MobiDB-lite"/>
    </source>
</evidence>
<proteinExistence type="inferred from homology"/>
<dbReference type="PANTHER" id="PTHR38786">
    <property type="entry name" value="FLAGELLAR FLIJ PROTEIN"/>
    <property type="match status" value="1"/>
</dbReference>
<dbReference type="PIRSF" id="PIRSF019404">
    <property type="entry name" value="FliJ"/>
    <property type="match status" value="1"/>
</dbReference>
<dbReference type="Gene3D" id="1.10.287.1700">
    <property type="match status" value="1"/>
</dbReference>
<dbReference type="NCBIfam" id="TIGR02473">
    <property type="entry name" value="flagell_FliJ"/>
    <property type="match status" value="1"/>
</dbReference>
<dbReference type="GO" id="GO:0003774">
    <property type="term" value="F:cytoskeletal motor activity"/>
    <property type="evidence" value="ECO:0007669"/>
    <property type="project" value="InterPro"/>
</dbReference>
<feature type="region of interest" description="Disordered" evidence="11">
    <location>
        <begin position="125"/>
        <end position="149"/>
    </location>
</feature>
<comment type="similarity">
    <text evidence="2">Belongs to the FliJ family.</text>
</comment>
<evidence type="ECO:0000256" key="9">
    <source>
        <dbReference type="ARBA" id="ARBA00023136"/>
    </source>
</evidence>
<dbReference type="EMBL" id="CP000116">
    <property type="protein sequence ID" value="AAZ97557.1"/>
    <property type="molecule type" value="Genomic_DNA"/>
</dbReference>
<dbReference type="AlphaFoldDB" id="Q3SIH1"/>
<keyword evidence="10" id="KW-1006">Bacterial flagellum protein export</keyword>
<dbReference type="GO" id="GO:0071973">
    <property type="term" value="P:bacterial-type flagellum-dependent cell motility"/>
    <property type="evidence" value="ECO:0007669"/>
    <property type="project" value="InterPro"/>
</dbReference>
<feature type="compositionally biased region" description="Basic and acidic residues" evidence="11">
    <location>
        <begin position="125"/>
        <end position="139"/>
    </location>
</feature>
<name>Q3SIH1_THIDA</name>
<keyword evidence="12" id="KW-0969">Cilium</keyword>
<accession>Q3SIH1</accession>
<dbReference type="PRINTS" id="PR01004">
    <property type="entry name" value="FLGFLIJ"/>
</dbReference>
<dbReference type="STRING" id="292415.Tbd_1604"/>
<keyword evidence="13" id="KW-1185">Reference proteome</keyword>
<dbReference type="InterPro" id="IPR018006">
    <property type="entry name" value="Flag_FliJ_proteobac"/>
</dbReference>
<keyword evidence="7" id="KW-1005">Bacterial flagellum biogenesis</keyword>
<evidence type="ECO:0000256" key="5">
    <source>
        <dbReference type="ARBA" id="ARBA00022475"/>
    </source>
</evidence>
<dbReference type="OrthoDB" id="6465096at2"/>
<sequence length="149" mass="16640">MAAPSALDTLIDLAIKETDEAAKRLAAALRAGEEASEKLALLTQYRDDYSMRCQADLAGGLSTTQLHNYQVFMQKLDYAISGQQKVVDAVQAQIAAARTAWQACEQKKMSFVTLAGRAKKEETRRELWRDQKQNDEHAARRALVKRTPT</sequence>
<keyword evidence="4" id="KW-0813">Transport</keyword>
<evidence type="ECO:0000313" key="13">
    <source>
        <dbReference type="Proteomes" id="UP000008291"/>
    </source>
</evidence>
<keyword evidence="5" id="KW-1003">Cell membrane</keyword>
<keyword evidence="8" id="KW-0653">Protein transport</keyword>
<organism evidence="12 13">
    <name type="scientific">Thiobacillus denitrificans (strain ATCC 25259 / T1)</name>
    <dbReference type="NCBI Taxonomy" id="292415"/>
    <lineage>
        <taxon>Bacteria</taxon>
        <taxon>Pseudomonadati</taxon>
        <taxon>Pseudomonadota</taxon>
        <taxon>Betaproteobacteria</taxon>
        <taxon>Nitrosomonadales</taxon>
        <taxon>Thiobacillaceae</taxon>
        <taxon>Thiobacillus</taxon>
    </lineage>
</organism>
<dbReference type="GO" id="GO:0015031">
    <property type="term" value="P:protein transport"/>
    <property type="evidence" value="ECO:0007669"/>
    <property type="project" value="UniProtKB-KW"/>
</dbReference>
<dbReference type="GO" id="GO:0009288">
    <property type="term" value="C:bacterial-type flagellum"/>
    <property type="evidence" value="ECO:0007669"/>
    <property type="project" value="InterPro"/>
</dbReference>
<feature type="compositionally biased region" description="Basic residues" evidence="11">
    <location>
        <begin position="140"/>
        <end position="149"/>
    </location>
</feature>
<keyword evidence="12" id="KW-0282">Flagellum</keyword>
<dbReference type="GO" id="GO:0044781">
    <property type="term" value="P:bacterial-type flagellum organization"/>
    <property type="evidence" value="ECO:0007669"/>
    <property type="project" value="UniProtKB-KW"/>
</dbReference>
<dbReference type="KEGG" id="tbd:Tbd_1604"/>
<evidence type="ECO:0000256" key="10">
    <source>
        <dbReference type="ARBA" id="ARBA00023225"/>
    </source>
</evidence>
<keyword evidence="6" id="KW-0145">Chemotaxis</keyword>
<dbReference type="GO" id="GO:0005886">
    <property type="term" value="C:plasma membrane"/>
    <property type="evidence" value="ECO:0007669"/>
    <property type="project" value="UniProtKB-SubCell"/>
</dbReference>
<dbReference type="InterPro" id="IPR012823">
    <property type="entry name" value="Flagell_FliJ"/>
</dbReference>
<evidence type="ECO:0000256" key="6">
    <source>
        <dbReference type="ARBA" id="ARBA00022500"/>
    </source>
</evidence>
<dbReference type="RefSeq" id="WP_011312116.1">
    <property type="nucleotide sequence ID" value="NC_007404.1"/>
</dbReference>
<evidence type="ECO:0000256" key="1">
    <source>
        <dbReference type="ARBA" id="ARBA00004413"/>
    </source>
</evidence>
<reference evidence="12 13" key="1">
    <citation type="journal article" date="2006" name="J. Bacteriol.">
        <title>The genome sequence of the obligately chemolithoautotrophic, facultatively anaerobic bacterium Thiobacillus denitrificans.</title>
        <authorList>
            <person name="Beller H.R."/>
            <person name="Chain P.S."/>
            <person name="Letain T.E."/>
            <person name="Chakicherla A."/>
            <person name="Larimer F.W."/>
            <person name="Richardson P.M."/>
            <person name="Coleman M.A."/>
            <person name="Wood A.P."/>
            <person name="Kelly D.P."/>
        </authorList>
    </citation>
    <scope>NUCLEOTIDE SEQUENCE [LARGE SCALE GENOMIC DNA]</scope>
    <source>
        <strain evidence="12 13">ATCC 25259</strain>
    </source>
</reference>
<dbReference type="Pfam" id="PF02050">
    <property type="entry name" value="FliJ"/>
    <property type="match status" value="1"/>
</dbReference>
<comment type="subcellular location">
    <subcellularLocation>
        <location evidence="1">Cell membrane</location>
        <topology evidence="1">Peripheral membrane protein</topology>
        <orientation evidence="1">Cytoplasmic side</orientation>
    </subcellularLocation>
</comment>
<protein>
    <recommendedName>
        <fullName evidence="3">Flagellar FliJ protein</fullName>
    </recommendedName>
</protein>
<dbReference type="eggNOG" id="COG2882">
    <property type="taxonomic scope" value="Bacteria"/>
</dbReference>
<keyword evidence="9" id="KW-0472">Membrane</keyword>
<evidence type="ECO:0000256" key="2">
    <source>
        <dbReference type="ARBA" id="ARBA00010004"/>
    </source>
</evidence>
<dbReference type="PANTHER" id="PTHR38786:SF1">
    <property type="entry name" value="FLAGELLAR FLIJ PROTEIN"/>
    <property type="match status" value="1"/>
</dbReference>
<dbReference type="InterPro" id="IPR053716">
    <property type="entry name" value="Flag_assembly_chemotaxis_eff"/>
</dbReference>
<dbReference type="HOGENOM" id="CLU_119965_2_0_4"/>
<evidence type="ECO:0000256" key="4">
    <source>
        <dbReference type="ARBA" id="ARBA00022448"/>
    </source>
</evidence>
<evidence type="ECO:0000256" key="8">
    <source>
        <dbReference type="ARBA" id="ARBA00022927"/>
    </source>
</evidence>
<dbReference type="InterPro" id="IPR052570">
    <property type="entry name" value="FliJ"/>
</dbReference>